<gene>
    <name evidence="3" type="ORF">Pcinc_015236</name>
</gene>
<dbReference type="SUPFAM" id="SSF51735">
    <property type="entry name" value="NAD(P)-binding Rossmann-fold domains"/>
    <property type="match status" value="1"/>
</dbReference>
<dbReference type="Gene3D" id="3.30.420.10">
    <property type="entry name" value="Ribonuclease H-like superfamily/Ribonuclease H"/>
    <property type="match status" value="1"/>
</dbReference>
<keyword evidence="4" id="KW-1185">Reference proteome</keyword>
<name>A0AAE1KSE3_PETCI</name>
<feature type="region of interest" description="Disordered" evidence="1">
    <location>
        <begin position="526"/>
        <end position="581"/>
    </location>
</feature>
<dbReference type="PRINTS" id="PR00081">
    <property type="entry name" value="GDHRDH"/>
</dbReference>
<feature type="compositionally biased region" description="Basic residues" evidence="1">
    <location>
        <begin position="613"/>
        <end position="635"/>
    </location>
</feature>
<evidence type="ECO:0000256" key="1">
    <source>
        <dbReference type="SAM" id="MobiDB-lite"/>
    </source>
</evidence>
<feature type="compositionally biased region" description="Pro residues" evidence="1">
    <location>
        <begin position="687"/>
        <end position="700"/>
    </location>
</feature>
<organism evidence="3 4">
    <name type="scientific">Petrolisthes cinctipes</name>
    <name type="common">Flat porcelain crab</name>
    <dbReference type="NCBI Taxonomy" id="88211"/>
    <lineage>
        <taxon>Eukaryota</taxon>
        <taxon>Metazoa</taxon>
        <taxon>Ecdysozoa</taxon>
        <taxon>Arthropoda</taxon>
        <taxon>Crustacea</taxon>
        <taxon>Multicrustacea</taxon>
        <taxon>Malacostraca</taxon>
        <taxon>Eumalacostraca</taxon>
        <taxon>Eucarida</taxon>
        <taxon>Decapoda</taxon>
        <taxon>Pleocyemata</taxon>
        <taxon>Anomura</taxon>
        <taxon>Galatheoidea</taxon>
        <taxon>Porcellanidae</taxon>
        <taxon>Petrolisthes</taxon>
    </lineage>
</organism>
<dbReference type="Gene3D" id="3.40.50.720">
    <property type="entry name" value="NAD(P)-binding Rossmann-like Domain"/>
    <property type="match status" value="1"/>
</dbReference>
<dbReference type="EMBL" id="JAWQEG010001336">
    <property type="protein sequence ID" value="KAK3880255.1"/>
    <property type="molecule type" value="Genomic_DNA"/>
</dbReference>
<dbReference type="Pfam" id="PF03184">
    <property type="entry name" value="DDE_1"/>
    <property type="match status" value="1"/>
</dbReference>
<evidence type="ECO:0000259" key="2">
    <source>
        <dbReference type="Pfam" id="PF03184"/>
    </source>
</evidence>
<dbReference type="InterPro" id="IPR002347">
    <property type="entry name" value="SDR_fam"/>
</dbReference>
<dbReference type="PANTHER" id="PTHR43975">
    <property type="entry name" value="ZGC:101858"/>
    <property type="match status" value="1"/>
</dbReference>
<feature type="compositionally biased region" description="Basic residues" evidence="1">
    <location>
        <begin position="1"/>
        <end position="10"/>
    </location>
</feature>
<evidence type="ECO:0000313" key="3">
    <source>
        <dbReference type="EMBL" id="KAK3880255.1"/>
    </source>
</evidence>
<sequence>MVPPNKKRRLGSSGPDTGQKTDVRRKYKMVDLEGALDDIKMYGISIRGSAKKHGIPEATLRHKLSGFRGMESKPGPRPLLTAAEEQILVNYVTQASKRAHPVTKHNVIKTVKAILEEEEQQGTARKRPPSFTGNEPREKWWRLFRIRNPSLTFRKPEALTNKRKSLSVAGIKQWFHTAKDYFVEIDAMDALTDPSRNFNIDESGFSLSPIHGRVLANKGMKHVFEEVSAFHKTNITVLGCIGADGSVPPCMIIYPRKRIHRNIAERFPPGLDFMVGKSEKGYITFETLYEYLCNGFHDWLNENRVKRPVIVWTDWHESRNNYYLAKELNELNIILYGLPPNSTHLMQPLDVAVFGPVKKGWTRDAKLWEEKNTDKVLNQEHFAEVFLPSYYKHVTAKNIKSGFAKCGLVPFDPDMPDYGKLEAAAAQKESASTIYEGVDLGGYKEVSSQTESPLRLHRAVQTAPILQVTTAHERRTKYNFTGSMCDLVRDYVRYDRLLEAYTKVPFMVASPVRDFLRTPTRGVGSAATQDVQLPGCSASSTPSTATPTRFSSSSSSPGVSSSILHHKFYPERRPGRGPKIIKSSLDRAFSISSRTVVEELKKAKFKATEKKSSTSKKRVTNLKKRPKRKQTHKNAQHLQSPALPEDLPDLSSPTDVGLQLPPSPSPNAWPLEPTIMTVPLGLHQGPLQPPSPEIGPPSPELGPSSPELGPSSNELGPPYPELGSLSPFIVPLSPELGPPSPELGPPSPELGPPSPELGPPSLAQPPSPELRSCASSSDSTKLASKQVRVNSVNPGVVLTELQKRGGLSEDVYAQFPERSKQTHALGRPGEDWEVAEAITFLASENTASFITGTTLSVDGGRQAMCPR</sequence>
<dbReference type="Pfam" id="PF13561">
    <property type="entry name" value="adh_short_C2"/>
    <property type="match status" value="1"/>
</dbReference>
<dbReference type="InterPro" id="IPR004875">
    <property type="entry name" value="DDE_SF_endonuclease_dom"/>
</dbReference>
<accession>A0AAE1KSE3</accession>
<evidence type="ECO:0000313" key="4">
    <source>
        <dbReference type="Proteomes" id="UP001286313"/>
    </source>
</evidence>
<proteinExistence type="predicted"/>
<feature type="region of interest" description="Disordered" evidence="1">
    <location>
        <begin position="1"/>
        <end position="22"/>
    </location>
</feature>
<dbReference type="AlphaFoldDB" id="A0AAE1KSE3"/>
<feature type="compositionally biased region" description="Low complexity" evidence="1">
    <location>
        <begin position="701"/>
        <end position="715"/>
    </location>
</feature>
<feature type="region of interest" description="Disordered" evidence="1">
    <location>
        <begin position="605"/>
        <end position="787"/>
    </location>
</feature>
<comment type="caution">
    <text evidence="3">The sequence shown here is derived from an EMBL/GenBank/DDBJ whole genome shotgun (WGS) entry which is preliminary data.</text>
</comment>
<reference evidence="3" key="1">
    <citation type="submission" date="2023-10" db="EMBL/GenBank/DDBJ databases">
        <title>Genome assemblies of two species of porcelain crab, Petrolisthes cinctipes and Petrolisthes manimaculis (Anomura: Porcellanidae).</title>
        <authorList>
            <person name="Angst P."/>
        </authorList>
    </citation>
    <scope>NUCLEOTIDE SEQUENCE</scope>
    <source>
        <strain evidence="3">PB745_01</strain>
        <tissue evidence="3">Gill</tissue>
    </source>
</reference>
<dbReference type="Proteomes" id="UP001286313">
    <property type="component" value="Unassembled WGS sequence"/>
</dbReference>
<feature type="compositionally biased region" description="Pro residues" evidence="1">
    <location>
        <begin position="736"/>
        <end position="768"/>
    </location>
</feature>
<feature type="domain" description="DDE-1" evidence="2">
    <location>
        <begin position="236"/>
        <end position="403"/>
    </location>
</feature>
<dbReference type="InterPro" id="IPR036397">
    <property type="entry name" value="RNaseH_sf"/>
</dbReference>
<protein>
    <recommendedName>
        <fullName evidence="2">DDE-1 domain-containing protein</fullName>
    </recommendedName>
</protein>
<dbReference type="PANTHER" id="PTHR43975:SF2">
    <property type="entry name" value="EG:BACR7A4.14 PROTEIN-RELATED"/>
    <property type="match status" value="1"/>
</dbReference>
<dbReference type="GO" id="GO:0003676">
    <property type="term" value="F:nucleic acid binding"/>
    <property type="evidence" value="ECO:0007669"/>
    <property type="project" value="InterPro"/>
</dbReference>
<feature type="compositionally biased region" description="Polar residues" evidence="1">
    <location>
        <begin position="773"/>
        <end position="787"/>
    </location>
</feature>
<dbReference type="InterPro" id="IPR036291">
    <property type="entry name" value="NAD(P)-bd_dom_sf"/>
</dbReference>
<feature type="compositionally biased region" description="Low complexity" evidence="1">
    <location>
        <begin position="537"/>
        <end position="562"/>
    </location>
</feature>